<dbReference type="Proteomes" id="UP000494165">
    <property type="component" value="Unassembled WGS sequence"/>
</dbReference>
<dbReference type="InterPro" id="IPR017996">
    <property type="entry name" value="MRJP/yellow-related"/>
</dbReference>
<dbReference type="Gene3D" id="2.120.10.30">
    <property type="entry name" value="TolB, C-terminal domain"/>
    <property type="match status" value="1"/>
</dbReference>
<name>A0A8S1D8P1_9INSE</name>
<dbReference type="InterPro" id="IPR011042">
    <property type="entry name" value="6-blade_b-propeller_TolB-like"/>
</dbReference>
<evidence type="ECO:0000313" key="5">
    <source>
        <dbReference type="EMBL" id="CAB3380112.1"/>
    </source>
</evidence>
<sequence>MSRSMTPFFVSVFLLGLSSVATAKKLTRLVYEWPDKMDCEWPSKATRTRALSDEISIEPHFMAVYRTRIFFVLKKYPEDTPAKVVVSLPKSSGSSEPPRPNPFPSLDMYEFGNCQKIEEPSGLAVDSLGRLWVLDRGSSKCNSKILTIDLRNHDQTKVIHQFSFHDWIHDLVLDETNNGTFAYITRWDEQCLVVFCLERNESWIVETPKVQSFAIALSPKYHEPRQLYIGIYSHVFGEWNSNELLSISVAALRNGTRTAYPKLIANLTGEPYRMVVDNRGTMYAGFFNKNYISSWNGSQPFQEQRYFEVARLDSYWPFTFSKDQSGNIWIMAFNENKAETRFRLLKVTVGAEQFWDPACCTCTCLSSP</sequence>
<dbReference type="Pfam" id="PF03022">
    <property type="entry name" value="MRJP"/>
    <property type="match status" value="1"/>
</dbReference>
<feature type="chain" id="PRO_5035891642" description="Bee-milk protein" evidence="4">
    <location>
        <begin position="24"/>
        <end position="368"/>
    </location>
</feature>
<dbReference type="AlphaFoldDB" id="A0A8S1D8P1"/>
<dbReference type="GO" id="GO:0005576">
    <property type="term" value="C:extracellular region"/>
    <property type="evidence" value="ECO:0007669"/>
    <property type="project" value="UniProtKB-SubCell"/>
</dbReference>
<accession>A0A8S1D8P1</accession>
<evidence type="ECO:0000256" key="2">
    <source>
        <dbReference type="ARBA" id="ARBA00009127"/>
    </source>
</evidence>
<evidence type="ECO:0000256" key="3">
    <source>
        <dbReference type="ARBA" id="ARBA00022525"/>
    </source>
</evidence>
<dbReference type="SUPFAM" id="SSF63829">
    <property type="entry name" value="Calcium-dependent phosphotriesterase"/>
    <property type="match status" value="1"/>
</dbReference>
<organism evidence="5 6">
    <name type="scientific">Cloeon dipterum</name>
    <dbReference type="NCBI Taxonomy" id="197152"/>
    <lineage>
        <taxon>Eukaryota</taxon>
        <taxon>Metazoa</taxon>
        <taxon>Ecdysozoa</taxon>
        <taxon>Arthropoda</taxon>
        <taxon>Hexapoda</taxon>
        <taxon>Insecta</taxon>
        <taxon>Pterygota</taxon>
        <taxon>Palaeoptera</taxon>
        <taxon>Ephemeroptera</taxon>
        <taxon>Pisciforma</taxon>
        <taxon>Baetidae</taxon>
        <taxon>Cloeon</taxon>
    </lineage>
</organism>
<comment type="subcellular location">
    <subcellularLocation>
        <location evidence="1">Secreted</location>
    </subcellularLocation>
</comment>
<evidence type="ECO:0000256" key="4">
    <source>
        <dbReference type="SAM" id="SignalP"/>
    </source>
</evidence>
<feature type="signal peptide" evidence="4">
    <location>
        <begin position="1"/>
        <end position="23"/>
    </location>
</feature>
<reference evidence="5 6" key="1">
    <citation type="submission" date="2020-04" db="EMBL/GenBank/DDBJ databases">
        <authorList>
            <person name="Alioto T."/>
            <person name="Alioto T."/>
            <person name="Gomez Garrido J."/>
        </authorList>
    </citation>
    <scope>NUCLEOTIDE SEQUENCE [LARGE SCALE GENOMIC DNA]</scope>
</reference>
<evidence type="ECO:0000256" key="1">
    <source>
        <dbReference type="ARBA" id="ARBA00004613"/>
    </source>
</evidence>
<keyword evidence="6" id="KW-1185">Reference proteome</keyword>
<dbReference type="PANTHER" id="PTHR10009">
    <property type="entry name" value="PROTEIN YELLOW-RELATED"/>
    <property type="match status" value="1"/>
</dbReference>
<dbReference type="PANTHER" id="PTHR10009:SF18">
    <property type="entry name" value="PROTEIN YELLOW-LIKE PROTEIN"/>
    <property type="match status" value="1"/>
</dbReference>
<gene>
    <name evidence="5" type="ORF">CLODIP_2_CD07071</name>
</gene>
<protein>
    <recommendedName>
        <fullName evidence="7">Bee-milk protein</fullName>
    </recommendedName>
</protein>
<proteinExistence type="inferred from homology"/>
<keyword evidence="4" id="KW-0732">Signal</keyword>
<evidence type="ECO:0000313" key="6">
    <source>
        <dbReference type="Proteomes" id="UP000494165"/>
    </source>
</evidence>
<dbReference type="EMBL" id="CADEPI010000201">
    <property type="protein sequence ID" value="CAB3380112.1"/>
    <property type="molecule type" value="Genomic_DNA"/>
</dbReference>
<dbReference type="OrthoDB" id="9977471at2759"/>
<evidence type="ECO:0008006" key="7">
    <source>
        <dbReference type="Google" id="ProtNLM"/>
    </source>
</evidence>
<keyword evidence="3" id="KW-0964">Secreted</keyword>
<comment type="similarity">
    <text evidence="2">Belongs to the major royal jelly protein family.</text>
</comment>
<comment type="caution">
    <text evidence="5">The sequence shown here is derived from an EMBL/GenBank/DDBJ whole genome shotgun (WGS) entry which is preliminary data.</text>
</comment>